<keyword evidence="8 10" id="KW-0496">Mitochondrion</keyword>
<evidence type="ECO:0000256" key="7">
    <source>
        <dbReference type="ARBA" id="ARBA00022989"/>
    </source>
</evidence>
<comment type="subunit">
    <text evidence="10">Component of the cytochrome c oxidase (complex IV, CIV), a multisubunit enzyme composed of 14 subunits. The complex is composed of a catalytic core of 3 subunits MT-CO1, MT-CO2 and MT-CO3, encoded in the mitochondrial DNA, and 11 supernumerary subunits COX4I, COX5A, COX5B, COX6A, COX6B, COX6C, COX7A, COX7B, COX7C, COX8 and NDUFA4, which are encoded in the nuclear genome. The complex exists as a monomer or a dimer and forms supercomplexes (SCs) in the inner mitochondrial membrane with NADH-ubiquinone oxidoreductase (complex I, CI) and ubiquinol-cytochrome c oxidoreductase (cytochrome b-c1 complex, complex III, CIII), resulting in different assemblies (supercomplex SCI(1)III(2)IV(1) and megacomplex MCI(2)III(2)IV(2)).</text>
</comment>
<comment type="subcellular location">
    <subcellularLocation>
        <location evidence="1 10">Mitochondrion inner membrane</location>
        <topology evidence="1 10">Single-pass membrane protein</topology>
    </subcellularLocation>
</comment>
<dbReference type="GO" id="GO:0006123">
    <property type="term" value="P:mitochondrial electron transport, cytochrome c to oxygen"/>
    <property type="evidence" value="ECO:0007669"/>
    <property type="project" value="UniProtKB-UniRule"/>
</dbReference>
<keyword evidence="9 10" id="KW-0472">Membrane</keyword>
<sequence length="71" mass="8039">MPRLLVLRLLPRRRVTQLGLQPGRRLARSESRRRQHPKSSVDSAVALVMVFATFLAPSGYVLSNLSDLRRA</sequence>
<dbReference type="Proteomes" id="UP000472241">
    <property type="component" value="Unplaced"/>
</dbReference>
<keyword evidence="13" id="KW-1185">Reference proteome</keyword>
<evidence type="ECO:0000256" key="11">
    <source>
        <dbReference type="SAM" id="MobiDB-lite"/>
    </source>
</evidence>
<evidence type="ECO:0000256" key="4">
    <source>
        <dbReference type="ARBA" id="ARBA00022692"/>
    </source>
</evidence>
<evidence type="ECO:0000256" key="8">
    <source>
        <dbReference type="ARBA" id="ARBA00023128"/>
    </source>
</evidence>
<evidence type="ECO:0000313" key="12">
    <source>
        <dbReference type="Ensembl" id="ENSLCNP00005003835.1"/>
    </source>
</evidence>
<evidence type="ECO:0000256" key="9">
    <source>
        <dbReference type="ARBA" id="ARBA00023136"/>
    </source>
</evidence>
<evidence type="ECO:0000256" key="1">
    <source>
        <dbReference type="ARBA" id="ARBA00004434"/>
    </source>
</evidence>
<evidence type="ECO:0000313" key="13">
    <source>
        <dbReference type="Proteomes" id="UP000472241"/>
    </source>
</evidence>
<reference evidence="12" key="1">
    <citation type="submission" date="2025-08" db="UniProtKB">
        <authorList>
            <consortium name="Ensembl"/>
        </authorList>
    </citation>
    <scope>IDENTIFICATION</scope>
</reference>
<dbReference type="Gene3D" id="4.10.81.10">
    <property type="entry name" value="Cytochrome c oxidase, subunit 8"/>
    <property type="match status" value="1"/>
</dbReference>
<name>A0A667GY07_LYNCA</name>
<evidence type="ECO:0000256" key="10">
    <source>
        <dbReference type="RuleBase" id="RU368101"/>
    </source>
</evidence>
<dbReference type="PANTHER" id="PTHR16717:SF2">
    <property type="entry name" value="CYTOCHROME C OXIDASE SUBUNIT 8C, MITOCHONDRIAL"/>
    <property type="match status" value="1"/>
</dbReference>
<keyword evidence="4 10" id="KW-0812">Transmembrane</keyword>
<keyword evidence="5 10" id="KW-0999">Mitochondrion inner membrane</keyword>
<evidence type="ECO:0000256" key="6">
    <source>
        <dbReference type="ARBA" id="ARBA00022946"/>
    </source>
</evidence>
<accession>A0A667GY07</accession>
<proteinExistence type="inferred from homology"/>
<dbReference type="SUPFAM" id="SSF81431">
    <property type="entry name" value="Mitochondrial cytochrome c oxidase subunit VIIIb (aka IX)"/>
    <property type="match status" value="1"/>
</dbReference>
<dbReference type="UniPathway" id="UPA00705"/>
<comment type="pathway">
    <text evidence="2 10">Energy metabolism; oxidative phosphorylation.</text>
</comment>
<dbReference type="Pfam" id="PF02285">
    <property type="entry name" value="COX8"/>
    <property type="match status" value="1"/>
</dbReference>
<feature type="region of interest" description="Disordered" evidence="11">
    <location>
        <begin position="20"/>
        <end position="40"/>
    </location>
</feature>
<evidence type="ECO:0000256" key="5">
    <source>
        <dbReference type="ARBA" id="ARBA00022792"/>
    </source>
</evidence>
<feature type="transmembrane region" description="Helical" evidence="10">
    <location>
        <begin position="41"/>
        <end position="62"/>
    </location>
</feature>
<organism evidence="12 13">
    <name type="scientific">Lynx canadensis</name>
    <name type="common">Canada lynx</name>
    <name type="synonym">Felis canadensis</name>
    <dbReference type="NCBI Taxonomy" id="61383"/>
    <lineage>
        <taxon>Eukaryota</taxon>
        <taxon>Metazoa</taxon>
        <taxon>Chordata</taxon>
        <taxon>Craniata</taxon>
        <taxon>Vertebrata</taxon>
        <taxon>Euteleostomi</taxon>
        <taxon>Mammalia</taxon>
        <taxon>Eutheria</taxon>
        <taxon>Laurasiatheria</taxon>
        <taxon>Carnivora</taxon>
        <taxon>Feliformia</taxon>
        <taxon>Felidae</taxon>
        <taxon>Felinae</taxon>
        <taxon>Lynx</taxon>
    </lineage>
</organism>
<evidence type="ECO:0000256" key="3">
    <source>
        <dbReference type="ARBA" id="ARBA00010117"/>
    </source>
</evidence>
<comment type="function">
    <text evidence="10">Component of the cytochrome c oxidase, the last enzyme in the mitochondrial electron transport chain which drives oxidative phosphorylation. The respiratory chain contains 3 multisubunit complexes succinate dehydrogenase (complex II, CII), ubiquinol-cytochrome c oxidoreductase (cytochrome b-c1 complex, complex III, CIII) and cytochrome c oxidase (complex IV, CIV), that cooperate to transfer electrons derived from NADH and succinate to molecular oxygen, creating an electrochemical gradient over the inner membrane that drives transmembrane transport and the ATP synthase. Cytochrome c oxidase is the component of the respiratory chain that catalyzes the reduction of oxygen to water. Electrons originating from reduced cytochrome c in the intermembrane space (IMS) are transferred via the dinuclear copper A center (CU(A)) of subunit 2 and heme A of subunit 1 to the active site in subunit 1, a binuclear center (BNC) formed by heme A3 and copper B (CU(B)). The BNC reduces molecular oxygen to 2 water molecules using 4 electrons from cytochrome c in the IMS and 4 protons from the mitochondrial matrix.</text>
</comment>
<keyword evidence="6 10" id="KW-0809">Transit peptide</keyword>
<evidence type="ECO:0000256" key="2">
    <source>
        <dbReference type="ARBA" id="ARBA00004673"/>
    </source>
</evidence>
<keyword evidence="7 10" id="KW-1133">Transmembrane helix</keyword>
<dbReference type="GO" id="GO:0045277">
    <property type="term" value="C:respiratory chain complex IV"/>
    <property type="evidence" value="ECO:0007669"/>
    <property type="project" value="UniProtKB-UniRule"/>
</dbReference>
<dbReference type="InterPro" id="IPR003205">
    <property type="entry name" value="Cyt_c_oxidase_su8"/>
</dbReference>
<gene>
    <name evidence="12" type="primary">LOC115516813</name>
</gene>
<reference evidence="12" key="2">
    <citation type="submission" date="2025-09" db="UniProtKB">
        <authorList>
            <consortium name="Ensembl"/>
        </authorList>
    </citation>
    <scope>IDENTIFICATION</scope>
</reference>
<dbReference type="Ensembl" id="ENSLCNT00005004324.1">
    <property type="protein sequence ID" value="ENSLCNP00005003835.1"/>
    <property type="gene ID" value="ENSLCNG00005002635.1"/>
</dbReference>
<dbReference type="AlphaFoldDB" id="A0A667GY07"/>
<dbReference type="InterPro" id="IPR036548">
    <property type="entry name" value="Cyt_c_oxidase_su8_sf"/>
</dbReference>
<dbReference type="GO" id="GO:0005743">
    <property type="term" value="C:mitochondrial inner membrane"/>
    <property type="evidence" value="ECO:0007669"/>
    <property type="project" value="UniProtKB-SubCell"/>
</dbReference>
<comment type="similarity">
    <text evidence="3 10">Belongs to the cytochrome c oxidase VIII family.</text>
</comment>
<protein>
    <recommendedName>
        <fullName evidence="10">Cytochrome c oxidase subunit 8</fullName>
    </recommendedName>
    <alternativeName>
        <fullName evidence="10">Cytochrome c oxidase polypeptide VIII</fullName>
    </alternativeName>
</protein>
<dbReference type="PANTHER" id="PTHR16717">
    <property type="entry name" value="CYTOCHROME C OXIDASE POLYPEPTIDE VIII"/>
    <property type="match status" value="1"/>
</dbReference>